<sequence>MRFVDNSFITTPDGWEDRANIATQALLQGDISADEQAIIWKEVKQVLASISNARCWYCETSIPRTDNAIDHFRPKGQVRGVRLSEDGNNLINITIEPKHSGYKWLTYDIENFRFSCKHCNEYRKNLAGTHGGKWNYFPLIDEARRAYQEIDLDDEEPALLDPCNVLDWRLFSYDKTGCPFSRFKRGTEEDIRVRLSIRIYHLDQKGLNEARCAQWSLVSPIVRDIKKWYLKKLRRDPGAASCFDTELKKLRQWFHPKSKNSYLGFLVYQLEQDPDRITLHPWITDLLKTLG</sequence>
<evidence type="ECO:0000313" key="2">
    <source>
        <dbReference type="Proteomes" id="UP000295598"/>
    </source>
</evidence>
<comment type="caution">
    <text evidence="1">The sequence shown here is derived from an EMBL/GenBank/DDBJ whole genome shotgun (WGS) entry which is preliminary data.</text>
</comment>
<dbReference type="InterPro" id="IPR003615">
    <property type="entry name" value="HNH_nuc"/>
</dbReference>
<protein>
    <recommendedName>
        <fullName evidence="3">HNH endonuclease</fullName>
    </recommendedName>
</protein>
<dbReference type="AlphaFoldDB" id="A0A4R4J4U6"/>
<evidence type="ECO:0000313" key="1">
    <source>
        <dbReference type="EMBL" id="TDB48386.1"/>
    </source>
</evidence>
<evidence type="ECO:0008006" key="3">
    <source>
        <dbReference type="Google" id="ProtNLM"/>
    </source>
</evidence>
<dbReference type="CDD" id="cd00085">
    <property type="entry name" value="HNHc"/>
    <property type="match status" value="1"/>
</dbReference>
<dbReference type="Gene3D" id="1.10.30.50">
    <property type="match status" value="1"/>
</dbReference>
<gene>
    <name evidence="1" type="ORF">C5467_19120</name>
</gene>
<accession>A0A4R4J4U6</accession>
<dbReference type="Proteomes" id="UP000295598">
    <property type="component" value="Unassembled WGS sequence"/>
</dbReference>
<dbReference type="RefSeq" id="WP_132355734.1">
    <property type="nucleotide sequence ID" value="NZ_CAWOJO010000044.1"/>
</dbReference>
<dbReference type="EMBL" id="PUJY01000044">
    <property type="protein sequence ID" value="TDB48386.1"/>
    <property type="molecule type" value="Genomic_DNA"/>
</dbReference>
<proteinExistence type="predicted"/>
<reference evidence="1 2" key="1">
    <citation type="journal article" date="2019" name="Int. J. Syst. Evol. Microbiol.">
        <title>Photorhabdus khanii subsp. guanajuatensis subsp. nov., isolated from Heterorhabditis atacamensis, and Photorhabdus luminescens subsp. mexicana subsp. nov., isolated from Heterorhabditis mexicana entomopathogenic nematodes.</title>
        <authorList>
            <person name="Machado R.A.R."/>
            <person name="Bruno P."/>
            <person name="Arce C.C.M."/>
            <person name="Liechti N."/>
            <person name="Kohler A."/>
            <person name="Bernal J."/>
            <person name="Bruggmann R."/>
            <person name="Turlings T.C.J."/>
        </authorList>
    </citation>
    <scope>NUCLEOTIDE SEQUENCE [LARGE SCALE GENOMIC DNA]</scope>
    <source>
        <strain evidence="1 2">MEX20-17</strain>
    </source>
</reference>
<name>A0A4R4J4U6_9GAMM</name>
<organism evidence="1 2">
    <name type="scientific">Photorhabdus khanii subsp. guanajuatensis</name>
    <dbReference type="NCBI Taxonomy" id="2100166"/>
    <lineage>
        <taxon>Bacteria</taxon>
        <taxon>Pseudomonadati</taxon>
        <taxon>Pseudomonadota</taxon>
        <taxon>Gammaproteobacteria</taxon>
        <taxon>Enterobacterales</taxon>
        <taxon>Morganellaceae</taxon>
        <taxon>Photorhabdus</taxon>
    </lineage>
</organism>